<feature type="chain" id="PRO_5020732800" evidence="1">
    <location>
        <begin position="20"/>
        <end position="187"/>
    </location>
</feature>
<evidence type="ECO:0000256" key="1">
    <source>
        <dbReference type="SAM" id="SignalP"/>
    </source>
</evidence>
<keyword evidence="1" id="KW-0732">Signal</keyword>
<dbReference type="Proteomes" id="UP000295164">
    <property type="component" value="Unassembled WGS sequence"/>
</dbReference>
<organism evidence="2 3">
    <name type="scientific">Flaviaesturariibacter aridisoli</name>
    <dbReference type="NCBI Taxonomy" id="2545761"/>
    <lineage>
        <taxon>Bacteria</taxon>
        <taxon>Pseudomonadati</taxon>
        <taxon>Bacteroidota</taxon>
        <taxon>Chitinophagia</taxon>
        <taxon>Chitinophagales</taxon>
        <taxon>Chitinophagaceae</taxon>
        <taxon>Flaviaestuariibacter</taxon>
    </lineage>
</organism>
<protein>
    <submittedName>
        <fullName evidence="2">Uncharacterized protein</fullName>
    </submittedName>
</protein>
<keyword evidence="3" id="KW-1185">Reference proteome</keyword>
<proteinExistence type="predicted"/>
<dbReference type="RefSeq" id="WP_131852188.1">
    <property type="nucleotide sequence ID" value="NZ_SKFH01000015.1"/>
</dbReference>
<dbReference type="AlphaFoldDB" id="A0A4R4E057"/>
<gene>
    <name evidence="2" type="ORF">E0486_10800</name>
</gene>
<reference evidence="2 3" key="1">
    <citation type="submission" date="2019-03" db="EMBL/GenBank/DDBJ databases">
        <authorList>
            <person name="Kim M.K.M."/>
        </authorList>
    </citation>
    <scope>NUCLEOTIDE SEQUENCE [LARGE SCALE GENOMIC DNA]</scope>
    <source>
        <strain evidence="2 3">17J68-15</strain>
    </source>
</reference>
<accession>A0A4R4E057</accession>
<dbReference type="EMBL" id="SKFH01000015">
    <property type="protein sequence ID" value="TCZ70619.1"/>
    <property type="molecule type" value="Genomic_DNA"/>
</dbReference>
<dbReference type="OrthoDB" id="678610at2"/>
<evidence type="ECO:0000313" key="3">
    <source>
        <dbReference type="Proteomes" id="UP000295164"/>
    </source>
</evidence>
<name>A0A4R4E057_9BACT</name>
<comment type="caution">
    <text evidence="2">The sequence shown here is derived from an EMBL/GenBank/DDBJ whole genome shotgun (WGS) entry which is preliminary data.</text>
</comment>
<sequence length="187" mass="20720">MKPILLAGCLLGLLCTAQAQRNLLLLKRGNRTVARYWEGGTIAFQLNDGSWQKGELIALRNDSVFIKAHIVRYYQIGNDTLYLPVQGYAQNTITAFPRRGVEVDFRHGEFGISNGGNLIGKLMRIGAVGYTALSLANGLREGTYSLSGQGTELAIAGGVFAAGYAIDKWQRYTYRIGRKYHIDIIRF</sequence>
<feature type="signal peptide" evidence="1">
    <location>
        <begin position="1"/>
        <end position="19"/>
    </location>
</feature>
<evidence type="ECO:0000313" key="2">
    <source>
        <dbReference type="EMBL" id="TCZ70619.1"/>
    </source>
</evidence>